<evidence type="ECO:0000256" key="2">
    <source>
        <dbReference type="SAM" id="SignalP"/>
    </source>
</evidence>
<sequence length="287" mass="31987">MMFFTRILAFLSLSALLSAAIPLVLRARDRMNDLLFRLRQRPSVKTLTAGDASSGLDRDLASQQFTGVSRRAAVVIDFEDVRIQRLTGRTLMPDHNGKDTPYMKNQLVFDVVRTSFLPLKGERVSIGITDCQTKDGLPGDEAARDVMEISMLDPRTEDSVGSGAWDRGIMLRRENESSVPWVVSVKIHSGAIGKSGHNSSSVSHRHTGSPTKIRHGAPLKMAILIDLKDKAKRPMSPSRSFEGILRSLSVSHRRVVEATRRFDSMLMSPESRKKLLFDEQRSSLLES</sequence>
<name>A0AA39PAR0_9AGAR</name>
<feature type="signal peptide" evidence="2">
    <location>
        <begin position="1"/>
        <end position="19"/>
    </location>
</feature>
<keyword evidence="2" id="KW-0732">Signal</keyword>
<protein>
    <submittedName>
        <fullName evidence="3">Uncharacterized protein</fullName>
    </submittedName>
</protein>
<gene>
    <name evidence="3" type="ORF">EDD18DRAFT_1113663</name>
</gene>
<evidence type="ECO:0000313" key="3">
    <source>
        <dbReference type="EMBL" id="KAK0479948.1"/>
    </source>
</evidence>
<dbReference type="Proteomes" id="UP001175228">
    <property type="component" value="Unassembled WGS sequence"/>
</dbReference>
<reference evidence="3" key="1">
    <citation type="submission" date="2023-06" db="EMBL/GenBank/DDBJ databases">
        <authorList>
            <consortium name="Lawrence Berkeley National Laboratory"/>
            <person name="Ahrendt S."/>
            <person name="Sahu N."/>
            <person name="Indic B."/>
            <person name="Wong-Bajracharya J."/>
            <person name="Merenyi Z."/>
            <person name="Ke H.-M."/>
            <person name="Monk M."/>
            <person name="Kocsube S."/>
            <person name="Drula E."/>
            <person name="Lipzen A."/>
            <person name="Balint B."/>
            <person name="Henrissat B."/>
            <person name="Andreopoulos B."/>
            <person name="Martin F.M."/>
            <person name="Harder C.B."/>
            <person name="Rigling D."/>
            <person name="Ford K.L."/>
            <person name="Foster G.D."/>
            <person name="Pangilinan J."/>
            <person name="Papanicolaou A."/>
            <person name="Barry K."/>
            <person name="LaButti K."/>
            <person name="Viragh M."/>
            <person name="Koriabine M."/>
            <person name="Yan M."/>
            <person name="Riley R."/>
            <person name="Champramary S."/>
            <person name="Plett K.L."/>
            <person name="Tsai I.J."/>
            <person name="Slot J."/>
            <person name="Sipos G."/>
            <person name="Plett J."/>
            <person name="Nagy L.G."/>
            <person name="Grigoriev I.V."/>
        </authorList>
    </citation>
    <scope>NUCLEOTIDE SEQUENCE</scope>
    <source>
        <strain evidence="3">HWK02</strain>
    </source>
</reference>
<feature type="region of interest" description="Disordered" evidence="1">
    <location>
        <begin position="193"/>
        <end position="213"/>
    </location>
</feature>
<proteinExistence type="predicted"/>
<evidence type="ECO:0000256" key="1">
    <source>
        <dbReference type="SAM" id="MobiDB-lite"/>
    </source>
</evidence>
<comment type="caution">
    <text evidence="3">The sequence shown here is derived from an EMBL/GenBank/DDBJ whole genome shotgun (WGS) entry which is preliminary data.</text>
</comment>
<accession>A0AA39PAR0</accession>
<feature type="chain" id="PRO_5041291990" evidence="2">
    <location>
        <begin position="20"/>
        <end position="287"/>
    </location>
</feature>
<dbReference type="EMBL" id="JAUEPU010000084">
    <property type="protein sequence ID" value="KAK0479948.1"/>
    <property type="molecule type" value="Genomic_DNA"/>
</dbReference>
<organism evidence="3 4">
    <name type="scientific">Armillaria luteobubalina</name>
    <dbReference type="NCBI Taxonomy" id="153913"/>
    <lineage>
        <taxon>Eukaryota</taxon>
        <taxon>Fungi</taxon>
        <taxon>Dikarya</taxon>
        <taxon>Basidiomycota</taxon>
        <taxon>Agaricomycotina</taxon>
        <taxon>Agaricomycetes</taxon>
        <taxon>Agaricomycetidae</taxon>
        <taxon>Agaricales</taxon>
        <taxon>Marasmiineae</taxon>
        <taxon>Physalacriaceae</taxon>
        <taxon>Armillaria</taxon>
    </lineage>
</organism>
<feature type="compositionally biased region" description="Basic residues" evidence="1">
    <location>
        <begin position="203"/>
        <end position="213"/>
    </location>
</feature>
<keyword evidence="4" id="KW-1185">Reference proteome</keyword>
<dbReference type="AlphaFoldDB" id="A0AA39PAR0"/>
<evidence type="ECO:0000313" key="4">
    <source>
        <dbReference type="Proteomes" id="UP001175228"/>
    </source>
</evidence>